<accession>A0A4V0YEJ3</accession>
<feature type="domain" description="L,D-TPase catalytic" evidence="8">
    <location>
        <begin position="207"/>
        <end position="328"/>
    </location>
</feature>
<gene>
    <name evidence="9" type="ORF">ET495_15675</name>
</gene>
<dbReference type="SUPFAM" id="SSF47090">
    <property type="entry name" value="PGBD-like"/>
    <property type="match status" value="1"/>
</dbReference>
<keyword evidence="3 6" id="KW-0133">Cell shape</keyword>
<dbReference type="InterPro" id="IPR005490">
    <property type="entry name" value="LD_TPept_cat_dom"/>
</dbReference>
<evidence type="ECO:0000256" key="5">
    <source>
        <dbReference type="ARBA" id="ARBA00023316"/>
    </source>
</evidence>
<dbReference type="InterPro" id="IPR036365">
    <property type="entry name" value="PGBD-like_sf"/>
</dbReference>
<dbReference type="KEGG" id="xyl:ET495_15675"/>
<dbReference type="GO" id="GO:0016740">
    <property type="term" value="F:transferase activity"/>
    <property type="evidence" value="ECO:0007669"/>
    <property type="project" value="UniProtKB-KW"/>
</dbReference>
<reference evidence="9 10" key="1">
    <citation type="submission" date="2019-01" db="EMBL/GenBank/DDBJ databases">
        <title>Genome sequencing of strain 2JSPR-7.</title>
        <authorList>
            <person name="Heo J."/>
            <person name="Kim S.-J."/>
            <person name="Kim J.-S."/>
            <person name="Hong S.-B."/>
            <person name="Kwon S.-W."/>
        </authorList>
    </citation>
    <scope>NUCLEOTIDE SEQUENCE [LARGE SCALE GENOMIC DNA]</scope>
    <source>
        <strain evidence="9 10">2JSPR-7</strain>
    </source>
</reference>
<proteinExistence type="predicted"/>
<dbReference type="Pfam" id="PF03734">
    <property type="entry name" value="YkuD"/>
    <property type="match status" value="1"/>
</dbReference>
<dbReference type="Proteomes" id="UP000291758">
    <property type="component" value="Chromosome"/>
</dbReference>
<dbReference type="UniPathway" id="UPA00219"/>
<feature type="compositionally biased region" description="Pro residues" evidence="7">
    <location>
        <begin position="108"/>
        <end position="129"/>
    </location>
</feature>
<dbReference type="InterPro" id="IPR002477">
    <property type="entry name" value="Peptidoglycan-bd-like"/>
</dbReference>
<evidence type="ECO:0000256" key="4">
    <source>
        <dbReference type="ARBA" id="ARBA00022984"/>
    </source>
</evidence>
<dbReference type="InterPro" id="IPR038063">
    <property type="entry name" value="Transpep_catalytic_dom"/>
</dbReference>
<dbReference type="GO" id="GO:0005576">
    <property type="term" value="C:extracellular region"/>
    <property type="evidence" value="ECO:0007669"/>
    <property type="project" value="TreeGrafter"/>
</dbReference>
<keyword evidence="10" id="KW-1185">Reference proteome</keyword>
<keyword evidence="5 6" id="KW-0961">Cell wall biogenesis/degradation</keyword>
<dbReference type="GO" id="GO:0018104">
    <property type="term" value="P:peptidoglycan-protein cross-linking"/>
    <property type="evidence" value="ECO:0007669"/>
    <property type="project" value="TreeGrafter"/>
</dbReference>
<feature type="active site" description="Proton donor/acceptor" evidence="6">
    <location>
        <position position="288"/>
    </location>
</feature>
<dbReference type="PANTHER" id="PTHR30582">
    <property type="entry name" value="L,D-TRANSPEPTIDASE"/>
    <property type="match status" value="1"/>
</dbReference>
<evidence type="ECO:0000256" key="7">
    <source>
        <dbReference type="SAM" id="MobiDB-lite"/>
    </source>
</evidence>
<dbReference type="EMBL" id="CP035495">
    <property type="protein sequence ID" value="QAY64411.1"/>
    <property type="molecule type" value="Genomic_DNA"/>
</dbReference>
<feature type="region of interest" description="Disordered" evidence="7">
    <location>
        <begin position="45"/>
        <end position="136"/>
    </location>
</feature>
<feature type="compositionally biased region" description="Low complexity" evidence="7">
    <location>
        <begin position="45"/>
        <end position="79"/>
    </location>
</feature>
<evidence type="ECO:0000313" key="9">
    <source>
        <dbReference type="EMBL" id="QAY64411.1"/>
    </source>
</evidence>
<dbReference type="Pfam" id="PF01471">
    <property type="entry name" value="PG_binding_1"/>
    <property type="match status" value="1"/>
</dbReference>
<evidence type="ECO:0000256" key="1">
    <source>
        <dbReference type="ARBA" id="ARBA00004752"/>
    </source>
</evidence>
<dbReference type="Gene3D" id="1.10.101.10">
    <property type="entry name" value="PGBD-like superfamily/PGBD"/>
    <property type="match status" value="1"/>
</dbReference>
<dbReference type="AlphaFoldDB" id="A0A4V0YEJ3"/>
<dbReference type="InterPro" id="IPR050979">
    <property type="entry name" value="LD-transpeptidase"/>
</dbReference>
<evidence type="ECO:0000313" key="10">
    <source>
        <dbReference type="Proteomes" id="UP000291758"/>
    </source>
</evidence>
<dbReference type="PANTHER" id="PTHR30582:SF2">
    <property type="entry name" value="L,D-TRANSPEPTIDASE YCIB-RELATED"/>
    <property type="match status" value="1"/>
</dbReference>
<evidence type="ECO:0000256" key="2">
    <source>
        <dbReference type="ARBA" id="ARBA00022679"/>
    </source>
</evidence>
<evidence type="ECO:0000256" key="6">
    <source>
        <dbReference type="PROSITE-ProRule" id="PRU01373"/>
    </source>
</evidence>
<dbReference type="InterPro" id="IPR036366">
    <property type="entry name" value="PGBDSf"/>
</dbReference>
<dbReference type="GO" id="GO:0071555">
    <property type="term" value="P:cell wall organization"/>
    <property type="evidence" value="ECO:0007669"/>
    <property type="project" value="UniProtKB-UniRule"/>
</dbReference>
<dbReference type="RefSeq" id="WP_129205561.1">
    <property type="nucleotide sequence ID" value="NZ_CP035495.1"/>
</dbReference>
<organism evidence="9 10">
    <name type="scientific">Xylanimonas allomyrinae</name>
    <dbReference type="NCBI Taxonomy" id="2509459"/>
    <lineage>
        <taxon>Bacteria</taxon>
        <taxon>Bacillati</taxon>
        <taxon>Actinomycetota</taxon>
        <taxon>Actinomycetes</taxon>
        <taxon>Micrococcales</taxon>
        <taxon>Promicromonosporaceae</taxon>
        <taxon>Xylanimonas</taxon>
    </lineage>
</organism>
<keyword evidence="4 6" id="KW-0573">Peptidoglycan synthesis</keyword>
<dbReference type="GO" id="GO:0071972">
    <property type="term" value="F:peptidoglycan L,D-transpeptidase activity"/>
    <property type="evidence" value="ECO:0007669"/>
    <property type="project" value="TreeGrafter"/>
</dbReference>
<dbReference type="GO" id="GO:0008360">
    <property type="term" value="P:regulation of cell shape"/>
    <property type="evidence" value="ECO:0007669"/>
    <property type="project" value="UniProtKB-UniRule"/>
</dbReference>
<dbReference type="PRINTS" id="PR01217">
    <property type="entry name" value="PRICHEXTENSN"/>
</dbReference>
<sequence>MTHGTAGTGPRTGHRRARVPLRRALVAGLAAGLVAVPAGCAWPGEASPAGAASSAGSPSATSSPAPTASTRATPGTSTPPSTPTPTPTPTPEPEATPEVPAADAPTPEATPPVTPPPAETPEPTEPPAPQYVTHGSTGPEVLALQQRLQELGYGLVDPDGVYGSSTRQAVWAFQKAAGLGRDGVIGPQTQAALDAGYRPTPRSTSGHVVEIDLERQILLAVDGGHVTKVINASSGNGKPFEAKGGQFVAHTPRGSFQVYSQDNGMHSSTLELGDMWRPKYFSGGIAVHGSGSIPPYPASHGCVRVSNGAMNWLWDSWGMPIGTPVLVY</sequence>
<dbReference type="Gene3D" id="2.40.440.10">
    <property type="entry name" value="L,D-transpeptidase catalytic domain-like"/>
    <property type="match status" value="1"/>
</dbReference>
<dbReference type="OrthoDB" id="9810670at2"/>
<evidence type="ECO:0000256" key="3">
    <source>
        <dbReference type="ARBA" id="ARBA00022960"/>
    </source>
</evidence>
<evidence type="ECO:0000259" key="8">
    <source>
        <dbReference type="PROSITE" id="PS52029"/>
    </source>
</evidence>
<dbReference type="CDD" id="cd16913">
    <property type="entry name" value="YkuD_like"/>
    <property type="match status" value="1"/>
</dbReference>
<name>A0A4V0YEJ3_9MICO</name>
<feature type="compositionally biased region" description="Pro residues" evidence="7">
    <location>
        <begin position="80"/>
        <end position="94"/>
    </location>
</feature>
<feature type="compositionally biased region" description="Low complexity" evidence="7">
    <location>
        <begin position="96"/>
        <end position="107"/>
    </location>
</feature>
<dbReference type="SUPFAM" id="SSF141523">
    <property type="entry name" value="L,D-transpeptidase catalytic domain-like"/>
    <property type="match status" value="1"/>
</dbReference>
<protein>
    <submittedName>
        <fullName evidence="9">Murein L,D-transpeptidase</fullName>
    </submittedName>
</protein>
<dbReference type="PROSITE" id="PS52029">
    <property type="entry name" value="LD_TPASE"/>
    <property type="match status" value="1"/>
</dbReference>
<keyword evidence="2" id="KW-0808">Transferase</keyword>
<feature type="active site" description="Nucleophile" evidence="6">
    <location>
        <position position="302"/>
    </location>
</feature>
<comment type="pathway">
    <text evidence="1 6">Cell wall biogenesis; peptidoglycan biosynthesis.</text>
</comment>